<name>A0A8S3HH16_9BILA</name>
<feature type="region of interest" description="Disordered" evidence="1">
    <location>
        <begin position="65"/>
        <end position="111"/>
    </location>
</feature>
<proteinExistence type="predicted"/>
<evidence type="ECO:0000256" key="1">
    <source>
        <dbReference type="SAM" id="MobiDB-lite"/>
    </source>
</evidence>
<evidence type="ECO:0000313" key="2">
    <source>
        <dbReference type="EMBL" id="CAF5183279.1"/>
    </source>
</evidence>
<organism evidence="2 3">
    <name type="scientific">Rotaria magnacalcarata</name>
    <dbReference type="NCBI Taxonomy" id="392030"/>
    <lineage>
        <taxon>Eukaryota</taxon>
        <taxon>Metazoa</taxon>
        <taxon>Spiralia</taxon>
        <taxon>Gnathifera</taxon>
        <taxon>Rotifera</taxon>
        <taxon>Eurotatoria</taxon>
        <taxon>Bdelloidea</taxon>
        <taxon>Philodinida</taxon>
        <taxon>Philodinidae</taxon>
        <taxon>Rotaria</taxon>
    </lineage>
</organism>
<protein>
    <submittedName>
        <fullName evidence="2">Uncharacterized protein</fullName>
    </submittedName>
</protein>
<accession>A0A8S3HH16</accession>
<dbReference type="EMBL" id="CAJOBH010292911">
    <property type="protein sequence ID" value="CAF5183279.1"/>
    <property type="molecule type" value="Genomic_DNA"/>
</dbReference>
<feature type="compositionally biased region" description="Basic and acidic residues" evidence="1">
    <location>
        <begin position="101"/>
        <end position="111"/>
    </location>
</feature>
<feature type="compositionally biased region" description="Basic and acidic residues" evidence="1">
    <location>
        <begin position="76"/>
        <end position="90"/>
    </location>
</feature>
<dbReference type="AlphaFoldDB" id="A0A8S3HH16"/>
<gene>
    <name evidence="2" type="ORF">BYL167_LOCUS79292</name>
</gene>
<dbReference type="Proteomes" id="UP000681967">
    <property type="component" value="Unassembled WGS sequence"/>
</dbReference>
<sequence length="111" mass="12896">DHGRKRNSIVIFQYSISFYIFLARYDARNKDIEPPPHHYYPRRSLSPVSFGDVCNRISKVSFDNCPHQASTRIRNRSAEPHQSDKPHDNRPPSVSAIRSVVPDRLKQDQLP</sequence>
<feature type="non-terminal residue" evidence="2">
    <location>
        <position position="111"/>
    </location>
</feature>
<evidence type="ECO:0000313" key="3">
    <source>
        <dbReference type="Proteomes" id="UP000681967"/>
    </source>
</evidence>
<comment type="caution">
    <text evidence="2">The sequence shown here is derived from an EMBL/GenBank/DDBJ whole genome shotgun (WGS) entry which is preliminary data.</text>
</comment>
<feature type="non-terminal residue" evidence="2">
    <location>
        <position position="1"/>
    </location>
</feature>
<reference evidence="2" key="1">
    <citation type="submission" date="2021-02" db="EMBL/GenBank/DDBJ databases">
        <authorList>
            <person name="Nowell W R."/>
        </authorList>
    </citation>
    <scope>NUCLEOTIDE SEQUENCE</scope>
</reference>